<reference evidence="1 2" key="1">
    <citation type="submission" date="2022-11" db="EMBL/GenBank/DDBJ databases">
        <title>Minimal conservation of predation-associated metabolite biosynthetic gene clusters underscores biosynthetic potential of Myxococcota including descriptions for ten novel species: Archangium lansinium sp. nov., Myxococcus landrumus sp. nov., Nannocystis bai.</title>
        <authorList>
            <person name="Ahearne A."/>
            <person name="Stevens C."/>
            <person name="Dowd S."/>
        </authorList>
    </citation>
    <scope>NUCLEOTIDE SEQUENCE [LARGE SCALE GENOMIC DNA]</scope>
    <source>
        <strain evidence="1 2">BB15-2</strain>
    </source>
</reference>
<evidence type="ECO:0008006" key="3">
    <source>
        <dbReference type="Google" id="ProtNLM"/>
    </source>
</evidence>
<keyword evidence="2" id="KW-1185">Reference proteome</keyword>
<dbReference type="Proteomes" id="UP001221686">
    <property type="component" value="Unassembled WGS sequence"/>
</dbReference>
<proteinExistence type="predicted"/>
<organism evidence="1 2">
    <name type="scientific">Nannocystis bainbridge</name>
    <dbReference type="NCBI Taxonomy" id="2995303"/>
    <lineage>
        <taxon>Bacteria</taxon>
        <taxon>Pseudomonadati</taxon>
        <taxon>Myxococcota</taxon>
        <taxon>Polyangia</taxon>
        <taxon>Nannocystales</taxon>
        <taxon>Nannocystaceae</taxon>
        <taxon>Nannocystis</taxon>
    </lineage>
</organism>
<dbReference type="RefSeq" id="WP_272085035.1">
    <property type="nucleotide sequence ID" value="NZ_JAQNDL010000001.1"/>
</dbReference>
<name>A0ABT5DSE5_9BACT</name>
<evidence type="ECO:0000313" key="1">
    <source>
        <dbReference type="EMBL" id="MDC0716543.1"/>
    </source>
</evidence>
<gene>
    <name evidence="1" type="ORF">POL25_06550</name>
</gene>
<comment type="caution">
    <text evidence="1">The sequence shown here is derived from an EMBL/GenBank/DDBJ whole genome shotgun (WGS) entry which is preliminary data.</text>
</comment>
<protein>
    <recommendedName>
        <fullName evidence="3">Lipoprotein</fullName>
    </recommendedName>
</protein>
<evidence type="ECO:0000313" key="2">
    <source>
        <dbReference type="Proteomes" id="UP001221686"/>
    </source>
</evidence>
<sequence length="312" mass="32925">MRGSSWLWGLCGGALLCGCGDDGDTSTGGQMMYTTHGSVSDGLSQVGDIIAAPGDGVFGVQSGTGVGQIRDGWTVEYQKVLVSLGSVTLSTAGASDVEIVADYVIDLQSLPTSGALLDHADGRPRPSSIGFTLTQADPDRVRPLSPFTLEQDAALMAKNGYAVYVEGTIEKADGRSCRPEAPADCAPAPSVKFRWGLPNGVAYDDCVWTDPAAASQSVRLAFPAVTWLQTSIGAERPTLRAQWIADADLDRDGETTLAELQQIDATTLLTRRRGYDLAGAAGPVATVHDFLREQVRAMAVRSWGECGTIRDL</sequence>
<dbReference type="PROSITE" id="PS51257">
    <property type="entry name" value="PROKAR_LIPOPROTEIN"/>
    <property type="match status" value="1"/>
</dbReference>
<dbReference type="EMBL" id="JAQNDL010000001">
    <property type="protein sequence ID" value="MDC0716543.1"/>
    <property type="molecule type" value="Genomic_DNA"/>
</dbReference>
<accession>A0ABT5DSE5</accession>